<dbReference type="PANTHER" id="PTHR47755:SF1">
    <property type="entry name" value="CELL DIVISION PROTEIN FTSX"/>
    <property type="match status" value="1"/>
</dbReference>
<organism evidence="8 9">
    <name type="scientific">Siccirubricoccus deserti</name>
    <dbReference type="NCBI Taxonomy" id="2013562"/>
    <lineage>
        <taxon>Bacteria</taxon>
        <taxon>Pseudomonadati</taxon>
        <taxon>Pseudomonadota</taxon>
        <taxon>Alphaproteobacteria</taxon>
        <taxon>Acetobacterales</taxon>
        <taxon>Roseomonadaceae</taxon>
        <taxon>Siccirubricoccus</taxon>
    </lineage>
</organism>
<feature type="domain" description="ABC3 transporter permease C-terminal" evidence="7">
    <location>
        <begin position="179"/>
        <end position="247"/>
    </location>
</feature>
<feature type="transmembrane region" description="Helical" evidence="6">
    <location>
        <begin position="273"/>
        <end position="293"/>
    </location>
</feature>
<dbReference type="GO" id="GO:0032153">
    <property type="term" value="C:cell division site"/>
    <property type="evidence" value="ECO:0007669"/>
    <property type="project" value="TreeGrafter"/>
</dbReference>
<feature type="transmembrane region" description="Helical" evidence="6">
    <location>
        <begin position="33"/>
        <end position="52"/>
    </location>
</feature>
<sequence>MAEPRLRHGAEARLRRSRGRDPLGLRRVMSDRLLPALVAAMALLAALAIAGARGAADLTSRWEGGAATAMTVQLPSAAATDGRLTRALATLAAMPEVAEARAMDQARLRALLRPWLGEAPAVPLPTIIELRLEELPRDPAALADRIATAVPGGAVEAHGVWVARLVALARSLQAVALAALLLVAGIATAVVAVAVRAGIAARREAITILHDLGATDTDIAGRFAARAALLVGLGGLAGTLVAAPVLAGFADLAAPLVGGQPGVDLLALPWGKLPWLELALLPCLAAGLGWLTAQATVRRWLRRLP</sequence>
<dbReference type="GO" id="GO:0005886">
    <property type="term" value="C:plasma membrane"/>
    <property type="evidence" value="ECO:0007669"/>
    <property type="project" value="UniProtKB-SubCell"/>
</dbReference>
<dbReference type="InterPro" id="IPR003838">
    <property type="entry name" value="ABC3_permease_C"/>
</dbReference>
<evidence type="ECO:0000259" key="7">
    <source>
        <dbReference type="Pfam" id="PF02687"/>
    </source>
</evidence>
<protein>
    <submittedName>
        <fullName evidence="8">Cell division protein FtsX</fullName>
    </submittedName>
</protein>
<dbReference type="Pfam" id="PF02687">
    <property type="entry name" value="FtsX"/>
    <property type="match status" value="1"/>
</dbReference>
<dbReference type="InterPro" id="IPR004513">
    <property type="entry name" value="FtsX"/>
</dbReference>
<dbReference type="PANTHER" id="PTHR47755">
    <property type="entry name" value="CELL DIVISION PROTEIN FTSX"/>
    <property type="match status" value="1"/>
</dbReference>
<evidence type="ECO:0000313" key="9">
    <source>
        <dbReference type="Proteomes" id="UP000600101"/>
    </source>
</evidence>
<dbReference type="AlphaFoldDB" id="A0A9X0QW85"/>
<keyword evidence="9" id="KW-1185">Reference proteome</keyword>
<name>A0A9X0QW85_9PROT</name>
<evidence type="ECO:0000256" key="3">
    <source>
        <dbReference type="ARBA" id="ARBA00022692"/>
    </source>
</evidence>
<feature type="transmembrane region" description="Helical" evidence="6">
    <location>
        <begin position="174"/>
        <end position="195"/>
    </location>
</feature>
<keyword evidence="2" id="KW-1003">Cell membrane</keyword>
<evidence type="ECO:0000256" key="6">
    <source>
        <dbReference type="SAM" id="Phobius"/>
    </source>
</evidence>
<keyword evidence="8" id="KW-0132">Cell division</keyword>
<accession>A0A9X0QW85</accession>
<dbReference type="RefSeq" id="WP_186769813.1">
    <property type="nucleotide sequence ID" value="NZ_JACOMF010000005.1"/>
</dbReference>
<evidence type="ECO:0000313" key="8">
    <source>
        <dbReference type="EMBL" id="MBC4015050.1"/>
    </source>
</evidence>
<evidence type="ECO:0000256" key="5">
    <source>
        <dbReference type="ARBA" id="ARBA00023136"/>
    </source>
</evidence>
<comment type="subcellular location">
    <subcellularLocation>
        <location evidence="1">Cell membrane</location>
        <topology evidence="1">Multi-pass membrane protein</topology>
    </subcellularLocation>
</comment>
<dbReference type="EMBL" id="JACOMF010000005">
    <property type="protein sequence ID" value="MBC4015050.1"/>
    <property type="molecule type" value="Genomic_DNA"/>
</dbReference>
<proteinExistence type="predicted"/>
<keyword evidence="5 6" id="KW-0472">Membrane</keyword>
<dbReference type="Proteomes" id="UP000600101">
    <property type="component" value="Unassembled WGS sequence"/>
</dbReference>
<evidence type="ECO:0000256" key="4">
    <source>
        <dbReference type="ARBA" id="ARBA00022989"/>
    </source>
</evidence>
<feature type="transmembrane region" description="Helical" evidence="6">
    <location>
        <begin position="227"/>
        <end position="253"/>
    </location>
</feature>
<gene>
    <name evidence="8" type="ORF">H7965_06900</name>
</gene>
<evidence type="ECO:0000256" key="1">
    <source>
        <dbReference type="ARBA" id="ARBA00004651"/>
    </source>
</evidence>
<reference evidence="8" key="1">
    <citation type="submission" date="2020-08" db="EMBL/GenBank/DDBJ databases">
        <authorList>
            <person name="Hu Y."/>
            <person name="Nguyen S.V."/>
            <person name="Li F."/>
            <person name="Fanning S."/>
        </authorList>
    </citation>
    <scope>NUCLEOTIDE SEQUENCE</scope>
    <source>
        <strain evidence="8">SYSU D8009</strain>
    </source>
</reference>
<evidence type="ECO:0000256" key="2">
    <source>
        <dbReference type="ARBA" id="ARBA00022475"/>
    </source>
</evidence>
<keyword evidence="4 6" id="KW-1133">Transmembrane helix</keyword>
<comment type="caution">
    <text evidence="8">The sequence shown here is derived from an EMBL/GenBank/DDBJ whole genome shotgun (WGS) entry which is preliminary data.</text>
</comment>
<keyword evidence="8" id="KW-0131">Cell cycle</keyword>
<dbReference type="GO" id="GO:0051301">
    <property type="term" value="P:cell division"/>
    <property type="evidence" value="ECO:0007669"/>
    <property type="project" value="UniProtKB-KW"/>
</dbReference>
<keyword evidence="3 6" id="KW-0812">Transmembrane</keyword>